<feature type="chain" id="PRO_5011760077" evidence="1">
    <location>
        <begin position="21"/>
        <end position="131"/>
    </location>
</feature>
<feature type="signal peptide" evidence="1">
    <location>
        <begin position="1"/>
        <end position="20"/>
    </location>
</feature>
<proteinExistence type="predicted"/>
<accession>A0A1H6JG72</accession>
<keyword evidence="1" id="KW-0732">Signal</keyword>
<organism evidence="2 3">
    <name type="scientific">Paenimyroides marinum</name>
    <dbReference type="NCBI Taxonomy" id="1159016"/>
    <lineage>
        <taxon>Bacteria</taxon>
        <taxon>Pseudomonadati</taxon>
        <taxon>Bacteroidota</taxon>
        <taxon>Flavobacteriia</taxon>
        <taxon>Flavobacteriales</taxon>
        <taxon>Flavobacteriaceae</taxon>
        <taxon>Paenimyroides</taxon>
    </lineage>
</organism>
<dbReference type="OrthoDB" id="963096at2"/>
<keyword evidence="3" id="KW-1185">Reference proteome</keyword>
<reference evidence="2 3" key="1">
    <citation type="submission" date="2016-10" db="EMBL/GenBank/DDBJ databases">
        <authorList>
            <person name="de Groot N.N."/>
        </authorList>
    </citation>
    <scope>NUCLEOTIDE SEQUENCE [LARGE SCALE GENOMIC DNA]</scope>
    <source>
        <strain evidence="2 3">CGMCC 1.10825</strain>
    </source>
</reference>
<dbReference type="STRING" id="1159016.SAMN02927937_00375"/>
<evidence type="ECO:0000313" key="3">
    <source>
        <dbReference type="Proteomes" id="UP000199634"/>
    </source>
</evidence>
<protein>
    <submittedName>
        <fullName evidence="2">Uncharacterized protein</fullName>
    </submittedName>
</protein>
<dbReference type="AlphaFoldDB" id="A0A1H6JG72"/>
<evidence type="ECO:0000313" key="2">
    <source>
        <dbReference type="EMBL" id="SEH59379.1"/>
    </source>
</evidence>
<evidence type="ECO:0000256" key="1">
    <source>
        <dbReference type="SAM" id="SignalP"/>
    </source>
</evidence>
<gene>
    <name evidence="2" type="ORF">SAMN02927937_00375</name>
</gene>
<sequence length="131" mass="14068">MKKHFVNVCLFSVLALGTVACNSDDNAPTEQVNPYEKFKGTWTGSFSGNTQGGNWTATFDTNGKAMGTLTTGNFTFDLEGQVSENGEITAKYKNDTTEVGTMTGTMTETTASGTWKSPLLNIEGTWEGSKN</sequence>
<dbReference type="PROSITE" id="PS51257">
    <property type="entry name" value="PROKAR_LIPOPROTEIN"/>
    <property type="match status" value="1"/>
</dbReference>
<dbReference type="RefSeq" id="WP_091095735.1">
    <property type="nucleotide sequence ID" value="NZ_FNXE01000003.1"/>
</dbReference>
<name>A0A1H6JG72_9FLAO</name>
<dbReference type="EMBL" id="FNXE01000003">
    <property type="protein sequence ID" value="SEH59379.1"/>
    <property type="molecule type" value="Genomic_DNA"/>
</dbReference>
<dbReference type="Proteomes" id="UP000199634">
    <property type="component" value="Unassembled WGS sequence"/>
</dbReference>